<dbReference type="InterPro" id="IPR009057">
    <property type="entry name" value="Homeodomain-like_sf"/>
</dbReference>
<evidence type="ECO:0000259" key="6">
    <source>
        <dbReference type="PROSITE" id="PS01124"/>
    </source>
</evidence>
<keyword evidence="7" id="KW-0560">Oxidoreductase</keyword>
<dbReference type="GO" id="GO:0004497">
    <property type="term" value="F:monooxygenase activity"/>
    <property type="evidence" value="ECO:0007669"/>
    <property type="project" value="UniProtKB-KW"/>
</dbReference>
<dbReference type="InterPro" id="IPR037923">
    <property type="entry name" value="HTH-like"/>
</dbReference>
<dbReference type="Gene3D" id="2.60.120.10">
    <property type="entry name" value="Jelly Rolls"/>
    <property type="match status" value="1"/>
</dbReference>
<dbReference type="SMART" id="SM00342">
    <property type="entry name" value="HTH_ARAC"/>
    <property type="match status" value="1"/>
</dbReference>
<dbReference type="Proteomes" id="UP000198749">
    <property type="component" value="Unassembled WGS sequence"/>
</dbReference>
<evidence type="ECO:0000256" key="1">
    <source>
        <dbReference type="ARBA" id="ARBA00023015"/>
    </source>
</evidence>
<evidence type="ECO:0000256" key="2">
    <source>
        <dbReference type="ARBA" id="ARBA00023125"/>
    </source>
</evidence>
<keyword evidence="8" id="KW-1185">Reference proteome</keyword>
<dbReference type="Pfam" id="PF02311">
    <property type="entry name" value="AraC_binding"/>
    <property type="match status" value="1"/>
</dbReference>
<dbReference type="SUPFAM" id="SSF46689">
    <property type="entry name" value="Homeodomain-like"/>
    <property type="match status" value="1"/>
</dbReference>
<proteinExistence type="predicted"/>
<dbReference type="GO" id="GO:0003700">
    <property type="term" value="F:DNA-binding transcription factor activity"/>
    <property type="evidence" value="ECO:0007669"/>
    <property type="project" value="InterPro"/>
</dbReference>
<dbReference type="SUPFAM" id="SSF51215">
    <property type="entry name" value="Regulatory protein AraC"/>
    <property type="match status" value="1"/>
</dbReference>
<dbReference type="InterPro" id="IPR011983">
    <property type="entry name" value="HpaA_TReg"/>
</dbReference>
<dbReference type="RefSeq" id="WP_245756513.1">
    <property type="nucleotide sequence ID" value="NZ_AP025284.1"/>
</dbReference>
<name>A0A1H9FGD8_9GAMM</name>
<dbReference type="PRINTS" id="PR00032">
    <property type="entry name" value="HTHARAC"/>
</dbReference>
<evidence type="ECO:0000313" key="8">
    <source>
        <dbReference type="Proteomes" id="UP000198749"/>
    </source>
</evidence>
<dbReference type="NCBIfam" id="TIGR02297">
    <property type="entry name" value="HpaA"/>
    <property type="match status" value="1"/>
</dbReference>
<keyword evidence="4" id="KW-0804">Transcription</keyword>
<feature type="domain" description="HTH araC/xylS-type" evidence="6">
    <location>
        <begin position="218"/>
        <end position="316"/>
    </location>
</feature>
<dbReference type="PANTHER" id="PTHR43280:SF19">
    <property type="entry name" value="4-HYDROXYPHENYLACETATE CATABOLISM PROTEIN"/>
    <property type="match status" value="1"/>
</dbReference>
<dbReference type="PANTHER" id="PTHR43280">
    <property type="entry name" value="ARAC-FAMILY TRANSCRIPTIONAL REGULATOR"/>
    <property type="match status" value="1"/>
</dbReference>
<feature type="compositionally biased region" description="Polar residues" evidence="5">
    <location>
        <begin position="10"/>
        <end position="25"/>
    </location>
</feature>
<keyword evidence="7" id="KW-0503">Monooxygenase</keyword>
<keyword evidence="3" id="KW-0010">Activator</keyword>
<sequence length="318" mass="36534">MENLTDRSKAMSSHSTPLAQSNSPSADIPNIDIGKAYDQHYTDAEIHYEQLEKLADFFGRNMPVHHHDRFYQIHVILNGTVRVHLDETSYTVDGPMFFLTPPTIPHAFVTDNDATGHVITARQQLVWELMGEMGPTRWGNNGIMNNPLCVALSPDYDATAKRMLYMLSLMADENDHNSMEHSLALKALLQLVLIDITRLSDQTQKKQKIRKEDVRIFHRFNELIEAHFHEHLSLARYSAMISVTEARLNEICRRLAGLPSKRLIMERLMQEARRLLTYSSAPITEISYQLGFKDPAYFARFFRRNAGITASQYREGKN</sequence>
<dbReference type="GO" id="GO:0043565">
    <property type="term" value="F:sequence-specific DNA binding"/>
    <property type="evidence" value="ECO:0007669"/>
    <property type="project" value="InterPro"/>
</dbReference>
<feature type="region of interest" description="Disordered" evidence="5">
    <location>
        <begin position="1"/>
        <end position="29"/>
    </location>
</feature>
<dbReference type="InterPro" id="IPR020449">
    <property type="entry name" value="Tscrpt_reg_AraC-type_HTH"/>
</dbReference>
<keyword evidence="2" id="KW-0238">DNA-binding</keyword>
<dbReference type="Pfam" id="PF12833">
    <property type="entry name" value="HTH_18"/>
    <property type="match status" value="1"/>
</dbReference>
<dbReference type="InterPro" id="IPR018060">
    <property type="entry name" value="HTH_AraC"/>
</dbReference>
<gene>
    <name evidence="7" type="ORF">SAMN03080615_01220</name>
</gene>
<evidence type="ECO:0000256" key="5">
    <source>
        <dbReference type="SAM" id="MobiDB-lite"/>
    </source>
</evidence>
<dbReference type="PROSITE" id="PS01124">
    <property type="entry name" value="HTH_ARAC_FAMILY_2"/>
    <property type="match status" value="1"/>
</dbReference>
<keyword evidence="1" id="KW-0805">Transcription regulation</keyword>
<evidence type="ECO:0000256" key="4">
    <source>
        <dbReference type="ARBA" id="ARBA00023163"/>
    </source>
</evidence>
<dbReference type="InterPro" id="IPR003313">
    <property type="entry name" value="AraC-bd"/>
</dbReference>
<dbReference type="InterPro" id="IPR014710">
    <property type="entry name" value="RmlC-like_jellyroll"/>
</dbReference>
<dbReference type="Gene3D" id="1.10.10.60">
    <property type="entry name" value="Homeodomain-like"/>
    <property type="match status" value="1"/>
</dbReference>
<protein>
    <submittedName>
        <fullName evidence="7">AraC family transcriptional regulator, 4-hydroxyphenylacetate 3-monooxygenase operon regulatory protein</fullName>
    </submittedName>
</protein>
<dbReference type="STRING" id="355243.SAMN03080615_01220"/>
<evidence type="ECO:0000256" key="3">
    <source>
        <dbReference type="ARBA" id="ARBA00023159"/>
    </source>
</evidence>
<organism evidence="7 8">
    <name type="scientific">Amphritea atlantica</name>
    <dbReference type="NCBI Taxonomy" id="355243"/>
    <lineage>
        <taxon>Bacteria</taxon>
        <taxon>Pseudomonadati</taxon>
        <taxon>Pseudomonadota</taxon>
        <taxon>Gammaproteobacteria</taxon>
        <taxon>Oceanospirillales</taxon>
        <taxon>Oceanospirillaceae</taxon>
        <taxon>Amphritea</taxon>
    </lineage>
</organism>
<dbReference type="EMBL" id="FOGB01000003">
    <property type="protein sequence ID" value="SEQ36398.1"/>
    <property type="molecule type" value="Genomic_DNA"/>
</dbReference>
<reference evidence="8" key="1">
    <citation type="submission" date="2016-10" db="EMBL/GenBank/DDBJ databases">
        <authorList>
            <person name="Varghese N."/>
            <person name="Submissions S."/>
        </authorList>
    </citation>
    <scope>NUCLEOTIDE SEQUENCE [LARGE SCALE GENOMIC DNA]</scope>
    <source>
        <strain evidence="8">DSM 18887</strain>
    </source>
</reference>
<dbReference type="AlphaFoldDB" id="A0A1H9FGD8"/>
<accession>A0A1H9FGD8</accession>
<evidence type="ECO:0000313" key="7">
    <source>
        <dbReference type="EMBL" id="SEQ36398.1"/>
    </source>
</evidence>